<keyword evidence="9" id="KW-1185">Reference proteome</keyword>
<dbReference type="InterPro" id="IPR004162">
    <property type="entry name" value="SINA-like_animal"/>
</dbReference>
<evidence type="ECO:0000256" key="2">
    <source>
        <dbReference type="ARBA" id="ARBA00022723"/>
    </source>
</evidence>
<dbReference type="GO" id="GO:0061630">
    <property type="term" value="F:ubiquitin protein ligase activity"/>
    <property type="evidence" value="ECO:0007669"/>
    <property type="project" value="UniProtKB-EC"/>
</dbReference>
<protein>
    <recommendedName>
        <fullName evidence="5">E3 ubiquitin-protein ligase</fullName>
        <ecNumber evidence="5">2.3.2.27</ecNumber>
    </recommendedName>
</protein>
<dbReference type="GO" id="GO:0008270">
    <property type="term" value="F:zinc ion binding"/>
    <property type="evidence" value="ECO:0007669"/>
    <property type="project" value="UniProtKB-KW"/>
</dbReference>
<comment type="caution">
    <text evidence="8">The sequence shown here is derived from an EMBL/GenBank/DDBJ whole genome shotgun (WGS) entry which is preliminary data.</text>
</comment>
<evidence type="ECO:0000256" key="5">
    <source>
        <dbReference type="RuleBase" id="RU201113"/>
    </source>
</evidence>
<keyword evidence="5" id="KW-0833">Ubl conjugation pathway</keyword>
<feature type="chain" id="PRO_5042823802" description="E3 ubiquitin-protein ligase" evidence="6">
    <location>
        <begin position="20"/>
        <end position="177"/>
    </location>
</feature>
<dbReference type="Pfam" id="PF21361">
    <property type="entry name" value="Sina_ZnF"/>
    <property type="match status" value="1"/>
</dbReference>
<evidence type="ECO:0000256" key="3">
    <source>
        <dbReference type="ARBA" id="ARBA00022771"/>
    </source>
</evidence>
<dbReference type="Proteomes" id="UP001321473">
    <property type="component" value="Unassembled WGS sequence"/>
</dbReference>
<comment type="catalytic activity">
    <reaction evidence="5">
        <text>S-ubiquitinyl-[E2 ubiquitin-conjugating enzyme]-L-cysteine + [acceptor protein]-L-lysine = [E2 ubiquitin-conjugating enzyme]-L-cysteine + N(6)-ubiquitinyl-[acceptor protein]-L-lysine.</text>
        <dbReference type="EC" id="2.3.2.27"/>
    </reaction>
</comment>
<proteinExistence type="inferred from homology"/>
<dbReference type="InterPro" id="IPR008974">
    <property type="entry name" value="TRAF-like"/>
</dbReference>
<comment type="similarity">
    <text evidence="1 5">Belongs to the SINA (Seven in absentia) family.</text>
</comment>
<reference evidence="8 9" key="1">
    <citation type="journal article" date="2023" name="Arcadia Sci">
        <title>De novo assembly of a long-read Amblyomma americanum tick genome.</title>
        <authorList>
            <person name="Chou S."/>
            <person name="Poskanzer K.E."/>
            <person name="Rollins M."/>
            <person name="Thuy-Boun P.S."/>
        </authorList>
    </citation>
    <scope>NUCLEOTIDE SEQUENCE [LARGE SCALE GENOMIC DNA]</scope>
    <source>
        <strain evidence="8">F_SG_1</strain>
        <tissue evidence="8">Salivary glands</tissue>
    </source>
</reference>
<dbReference type="CDD" id="cd03829">
    <property type="entry name" value="Sina"/>
    <property type="match status" value="1"/>
</dbReference>
<dbReference type="GO" id="GO:0031624">
    <property type="term" value="F:ubiquitin conjugating enzyme binding"/>
    <property type="evidence" value="ECO:0007669"/>
    <property type="project" value="TreeGrafter"/>
</dbReference>
<dbReference type="PANTHER" id="PTHR45877">
    <property type="entry name" value="E3 UBIQUITIN-PROTEIN LIGASE SIAH2"/>
    <property type="match status" value="1"/>
</dbReference>
<evidence type="ECO:0000259" key="7">
    <source>
        <dbReference type="Pfam" id="PF03145"/>
    </source>
</evidence>
<organism evidence="8 9">
    <name type="scientific">Amblyomma americanum</name>
    <name type="common">Lone star tick</name>
    <dbReference type="NCBI Taxonomy" id="6943"/>
    <lineage>
        <taxon>Eukaryota</taxon>
        <taxon>Metazoa</taxon>
        <taxon>Ecdysozoa</taxon>
        <taxon>Arthropoda</taxon>
        <taxon>Chelicerata</taxon>
        <taxon>Arachnida</taxon>
        <taxon>Acari</taxon>
        <taxon>Parasitiformes</taxon>
        <taxon>Ixodida</taxon>
        <taxon>Ixodoidea</taxon>
        <taxon>Ixodidae</taxon>
        <taxon>Amblyomminae</taxon>
        <taxon>Amblyomma</taxon>
    </lineage>
</organism>
<dbReference type="EC" id="2.3.2.27" evidence="5"/>
<evidence type="ECO:0000256" key="4">
    <source>
        <dbReference type="ARBA" id="ARBA00022833"/>
    </source>
</evidence>
<dbReference type="FunFam" id="2.60.210.10:FF:000002">
    <property type="entry name" value="E3 ubiquitin-protein ligase"/>
    <property type="match status" value="1"/>
</dbReference>
<evidence type="ECO:0000313" key="9">
    <source>
        <dbReference type="Proteomes" id="UP001321473"/>
    </source>
</evidence>
<feature type="domain" description="Seven-in-absentia protein TRAF-like" evidence="7">
    <location>
        <begin position="71"/>
        <end position="167"/>
    </location>
</feature>
<dbReference type="AlphaFoldDB" id="A0AAQ4DYF6"/>
<comment type="domain">
    <text evidence="5">The SBD domain (substrate-binding domain) mediates the interaction with substrate proteins. It is related to the TRAF family.</text>
</comment>
<dbReference type="EMBL" id="JARKHS020025406">
    <property type="protein sequence ID" value="KAK8767496.1"/>
    <property type="molecule type" value="Genomic_DNA"/>
</dbReference>
<dbReference type="GO" id="GO:0043161">
    <property type="term" value="P:proteasome-mediated ubiquitin-dependent protein catabolic process"/>
    <property type="evidence" value="ECO:0007669"/>
    <property type="project" value="TreeGrafter"/>
</dbReference>
<dbReference type="PANTHER" id="PTHR45877:SF2">
    <property type="entry name" value="E3 UBIQUITIN-PROTEIN LIGASE SINA-RELATED"/>
    <property type="match status" value="1"/>
</dbReference>
<name>A0AAQ4DYF6_AMBAM</name>
<comment type="pathway">
    <text evidence="5">Protein modification; protein ubiquitination.</text>
</comment>
<feature type="signal peptide" evidence="6">
    <location>
        <begin position="1"/>
        <end position="19"/>
    </location>
</feature>
<keyword evidence="3 5" id="KW-0863">Zinc-finger</keyword>
<dbReference type="GO" id="GO:0005737">
    <property type="term" value="C:cytoplasm"/>
    <property type="evidence" value="ECO:0007669"/>
    <property type="project" value="InterPro"/>
</dbReference>
<keyword evidence="2 5" id="KW-0479">Metal-binding</keyword>
<dbReference type="Gene3D" id="3.30.160.60">
    <property type="entry name" value="Classic Zinc Finger"/>
    <property type="match status" value="1"/>
</dbReference>
<gene>
    <name evidence="8" type="ORF">V5799_005723</name>
</gene>
<dbReference type="Gene3D" id="2.60.210.10">
    <property type="entry name" value="Apoptosis, Tumor Necrosis Factor Receptor Associated Protein 2, Chain A"/>
    <property type="match status" value="1"/>
</dbReference>
<sequence>MFFLLLFLSLCGRRPYVCPFPGGSCKWQGSLDQVTSHLVYWHESPICEGEHIVLQATDINVPDALNWVMVQSCFGHHFMVVLKKQEKYDGYQQFFAMVQLMGSQAQADKFIYRLELNGHKRRLTWEAPPRIIRTGVQAVIVNSDCLVFDSSMAQLFAYSGNLVIEVTIFLSVQNHTE</sequence>
<dbReference type="Pfam" id="PF03145">
    <property type="entry name" value="Sina_TRAF"/>
    <property type="match status" value="1"/>
</dbReference>
<evidence type="ECO:0000313" key="8">
    <source>
        <dbReference type="EMBL" id="KAK8767496.1"/>
    </source>
</evidence>
<accession>A0AAQ4DYF6</accession>
<evidence type="ECO:0000256" key="1">
    <source>
        <dbReference type="ARBA" id="ARBA00009119"/>
    </source>
</evidence>
<comment type="function">
    <text evidence="5">E3 ubiquitin-protein ligase that mediates ubiquitination and subsequent proteasomal degradation of target proteins. E3 ubiquitin ligases accept ubiquitin from an E2 ubiquitin-conjugating enzyme in the form of a thioester and then directly transfers the ubiquitin to targeted substrates.</text>
</comment>
<keyword evidence="4 5" id="KW-0862">Zinc</keyword>
<evidence type="ECO:0000256" key="6">
    <source>
        <dbReference type="SAM" id="SignalP"/>
    </source>
</evidence>
<keyword evidence="6" id="KW-0732">Signal</keyword>
<comment type="domain">
    <text evidence="5">The RING-type zinc finger domain is essential for ubiquitin ligase activity.</text>
</comment>
<dbReference type="InterPro" id="IPR018121">
    <property type="entry name" value="7-in-absentia-prot_TRAF-dom"/>
</dbReference>
<dbReference type="SUPFAM" id="SSF49599">
    <property type="entry name" value="TRAF domain-like"/>
    <property type="match status" value="1"/>
</dbReference>